<evidence type="ECO:0000313" key="1">
    <source>
        <dbReference type="EMBL" id="MPM32252.1"/>
    </source>
</evidence>
<reference evidence="1" key="1">
    <citation type="submission" date="2019-08" db="EMBL/GenBank/DDBJ databases">
        <authorList>
            <person name="Kucharzyk K."/>
            <person name="Murdoch R.W."/>
            <person name="Higgins S."/>
            <person name="Loffler F."/>
        </authorList>
    </citation>
    <scope>NUCLEOTIDE SEQUENCE</scope>
</reference>
<accession>A0A644YUL0</accession>
<proteinExistence type="predicted"/>
<sequence length="171" mass="19491">MLPFRIGIALVGDGLLVLRLERLQLLVGLQKRHPGLLMKRLQSVGIQRNGAIELEVAKQFMEVVQCVLARPQFLAKTDDGQLQKVDVAPTRVQIDAVQGLGRFARTEKLLGQFIRDALLVSLGRQQLLGAFLPKPYTLLRHPGWKRRSQFLKVVPFFRLRLFFGMKPTKRK</sequence>
<gene>
    <name evidence="1" type="ORF">SDC9_78814</name>
</gene>
<dbReference type="AlphaFoldDB" id="A0A644YUL0"/>
<name>A0A644YUL0_9ZZZZ</name>
<dbReference type="EMBL" id="VSSQ01006309">
    <property type="protein sequence ID" value="MPM32252.1"/>
    <property type="molecule type" value="Genomic_DNA"/>
</dbReference>
<comment type="caution">
    <text evidence="1">The sequence shown here is derived from an EMBL/GenBank/DDBJ whole genome shotgun (WGS) entry which is preliminary data.</text>
</comment>
<protein>
    <submittedName>
        <fullName evidence="1">Uncharacterized protein</fullName>
    </submittedName>
</protein>
<organism evidence="1">
    <name type="scientific">bioreactor metagenome</name>
    <dbReference type="NCBI Taxonomy" id="1076179"/>
    <lineage>
        <taxon>unclassified sequences</taxon>
        <taxon>metagenomes</taxon>
        <taxon>ecological metagenomes</taxon>
    </lineage>
</organism>